<dbReference type="EMBL" id="CALLCH030000013">
    <property type="protein sequence ID" value="CAI4215837.1"/>
    <property type="molecule type" value="Genomic_DNA"/>
</dbReference>
<protein>
    <submittedName>
        <fullName evidence="1">Uncharacterized protein</fullName>
    </submittedName>
</protein>
<accession>A0A9P1H4H6</accession>
<proteinExistence type="predicted"/>
<dbReference type="OrthoDB" id="5308957at2759"/>
<sequence length="409" mass="47191">MGNRRRFHQPIRLLRYGKMYKTRFRRWDLWKHSSQSNPAHQTHAPDDLRHEEMVYRALRDYYDGAFAARRWAFEGDHDRQAIARTQKAMRAGEETYSRFRAAVLMLERPSCGNNRGKTGDFAQGVRLMRISFAELPRFVCPSSSCEPPLLPLWMMYVTALFRESSARDFRPVERQLLRHLHELTVSPPGVGGPVHPTAVLWRTLWLGIQNGPSNYASSGRRHHLAMCANIAVERFSRQIGPLHPWTVELRGLAIGLIHPNGEGNPDDKTRQFRSLLQDLENQHPTYDPRHIVVVSCWASHYRHHGVNQALSIDKYPDGAFNVYSLLANMSYRLHRWDVAEESIRHATALARRHREETGEDGDLFEGLNGLEVILRAQGKVVDADTVQEERQRLVRDGLERVGEKEESVE</sequence>
<organism evidence="1 2">
    <name type="scientific">Parascedosporium putredinis</name>
    <dbReference type="NCBI Taxonomy" id="1442378"/>
    <lineage>
        <taxon>Eukaryota</taxon>
        <taxon>Fungi</taxon>
        <taxon>Dikarya</taxon>
        <taxon>Ascomycota</taxon>
        <taxon>Pezizomycotina</taxon>
        <taxon>Sordariomycetes</taxon>
        <taxon>Hypocreomycetidae</taxon>
        <taxon>Microascales</taxon>
        <taxon>Microascaceae</taxon>
        <taxon>Parascedosporium</taxon>
    </lineage>
</organism>
<evidence type="ECO:0000313" key="1">
    <source>
        <dbReference type="EMBL" id="CAI4215837.1"/>
    </source>
</evidence>
<dbReference type="AlphaFoldDB" id="A0A9P1H4H6"/>
<gene>
    <name evidence="1" type="ORF">PPNO1_LOCUS5513</name>
</gene>
<keyword evidence="2" id="KW-1185">Reference proteome</keyword>
<dbReference type="Proteomes" id="UP000838763">
    <property type="component" value="Unassembled WGS sequence"/>
</dbReference>
<comment type="caution">
    <text evidence="1">The sequence shown here is derived from an EMBL/GenBank/DDBJ whole genome shotgun (WGS) entry which is preliminary data.</text>
</comment>
<evidence type="ECO:0000313" key="2">
    <source>
        <dbReference type="Proteomes" id="UP000838763"/>
    </source>
</evidence>
<name>A0A9P1H4H6_9PEZI</name>
<reference evidence="1" key="1">
    <citation type="submission" date="2022-11" db="EMBL/GenBank/DDBJ databases">
        <authorList>
            <person name="Scott C."/>
            <person name="Bruce N."/>
        </authorList>
    </citation>
    <scope>NUCLEOTIDE SEQUENCE</scope>
</reference>